<dbReference type="Proteomes" id="UP000070700">
    <property type="component" value="Unassembled WGS sequence"/>
</dbReference>
<gene>
    <name evidence="5" type="ORF">LY89DRAFT_680880</name>
</gene>
<dbReference type="OrthoDB" id="3555103at2759"/>
<dbReference type="PROSITE" id="PS50088">
    <property type="entry name" value="ANK_REPEAT"/>
    <property type="match status" value="1"/>
</dbReference>
<feature type="repeat" description="ANK" evidence="3">
    <location>
        <begin position="355"/>
        <end position="387"/>
    </location>
</feature>
<sequence>MAQIKPRKLCFEENAIAHARGKINTDEYLDGMLDHLTGVRHAQDTPLKRINADGLSMAIQSCLFEPNFKYLNDVALIKRLLVSCWNDSLDIEILAPKVLSALLPYHISPKIHLSMITIACIRRDLTLLRYCFTLTDSDAVFWAATTSPILVAATATPDPIIWDVLLSYGWSRPNGQYWDICAEGLKIRKVDNNQTHQDRLANLALIAIKDSRRVELLNILFDHGLVVTNSLLSKAAASADPMTMKTLLENCEDDQELDTSKALLVAAESNGRIIEVLLDGGFHADWKAASSPPSSTDRHKTKDGRDEKKKHASDKKRDGDKHNSSAKRRDEEKKSSRDQKQKTEHREHKEGAPLESRTALHIASAMGNMDAVKTLLKKGARTEIKDSNGKTAEKLAVEKGWFEIAELLKIIHAARKK</sequence>
<dbReference type="KEGG" id="psco:LY89DRAFT_680880"/>
<dbReference type="Pfam" id="PF12796">
    <property type="entry name" value="Ank_2"/>
    <property type="match status" value="1"/>
</dbReference>
<reference evidence="5 6" key="1">
    <citation type="submission" date="2015-10" db="EMBL/GenBank/DDBJ databases">
        <title>Full genome of DAOMC 229536 Phialocephala scopiformis, a fungal endophyte of spruce producing the potent anti-insectan compound rugulosin.</title>
        <authorList>
            <consortium name="DOE Joint Genome Institute"/>
            <person name="Walker A.K."/>
            <person name="Frasz S.L."/>
            <person name="Seifert K.A."/>
            <person name="Miller J.D."/>
            <person name="Mondo S.J."/>
            <person name="Labutti K."/>
            <person name="Lipzen A."/>
            <person name="Dockter R."/>
            <person name="Kennedy M."/>
            <person name="Grigoriev I.V."/>
            <person name="Spatafora J.W."/>
        </authorList>
    </citation>
    <scope>NUCLEOTIDE SEQUENCE [LARGE SCALE GENOMIC DNA]</scope>
    <source>
        <strain evidence="5 6">CBS 120377</strain>
    </source>
</reference>
<evidence type="ECO:0000313" key="5">
    <source>
        <dbReference type="EMBL" id="KUJ22765.1"/>
    </source>
</evidence>
<keyword evidence="6" id="KW-1185">Reference proteome</keyword>
<dbReference type="PANTHER" id="PTHR24198:SF165">
    <property type="entry name" value="ANKYRIN REPEAT-CONTAINING PROTEIN-RELATED"/>
    <property type="match status" value="1"/>
</dbReference>
<accession>A0A194XR50</accession>
<feature type="compositionally biased region" description="Basic and acidic residues" evidence="4">
    <location>
        <begin position="296"/>
        <end position="352"/>
    </location>
</feature>
<dbReference type="SMART" id="SM00248">
    <property type="entry name" value="ANK"/>
    <property type="match status" value="1"/>
</dbReference>
<dbReference type="InterPro" id="IPR002110">
    <property type="entry name" value="Ankyrin_rpt"/>
</dbReference>
<dbReference type="PROSITE" id="PS50297">
    <property type="entry name" value="ANK_REP_REGION"/>
    <property type="match status" value="1"/>
</dbReference>
<dbReference type="SUPFAM" id="SSF48403">
    <property type="entry name" value="Ankyrin repeat"/>
    <property type="match status" value="1"/>
</dbReference>
<organism evidence="5 6">
    <name type="scientific">Mollisia scopiformis</name>
    <name type="common">Conifer needle endophyte fungus</name>
    <name type="synonym">Phialocephala scopiformis</name>
    <dbReference type="NCBI Taxonomy" id="149040"/>
    <lineage>
        <taxon>Eukaryota</taxon>
        <taxon>Fungi</taxon>
        <taxon>Dikarya</taxon>
        <taxon>Ascomycota</taxon>
        <taxon>Pezizomycotina</taxon>
        <taxon>Leotiomycetes</taxon>
        <taxon>Helotiales</taxon>
        <taxon>Mollisiaceae</taxon>
        <taxon>Mollisia</taxon>
    </lineage>
</organism>
<protein>
    <submittedName>
        <fullName evidence="5">Ankyrin</fullName>
    </submittedName>
</protein>
<dbReference type="EMBL" id="KQ947406">
    <property type="protein sequence ID" value="KUJ22765.1"/>
    <property type="molecule type" value="Genomic_DNA"/>
</dbReference>
<dbReference type="InParanoid" id="A0A194XR50"/>
<dbReference type="InterPro" id="IPR036770">
    <property type="entry name" value="Ankyrin_rpt-contain_sf"/>
</dbReference>
<name>A0A194XR50_MOLSC</name>
<dbReference type="PANTHER" id="PTHR24198">
    <property type="entry name" value="ANKYRIN REPEAT AND PROTEIN KINASE DOMAIN-CONTAINING PROTEIN"/>
    <property type="match status" value="1"/>
</dbReference>
<evidence type="ECO:0000313" key="6">
    <source>
        <dbReference type="Proteomes" id="UP000070700"/>
    </source>
</evidence>
<dbReference type="RefSeq" id="XP_018077120.1">
    <property type="nucleotide sequence ID" value="XM_018214159.1"/>
</dbReference>
<keyword evidence="1" id="KW-0677">Repeat</keyword>
<evidence type="ECO:0000256" key="1">
    <source>
        <dbReference type="ARBA" id="ARBA00022737"/>
    </source>
</evidence>
<dbReference type="AlphaFoldDB" id="A0A194XR50"/>
<evidence type="ECO:0000256" key="4">
    <source>
        <dbReference type="SAM" id="MobiDB-lite"/>
    </source>
</evidence>
<evidence type="ECO:0000256" key="3">
    <source>
        <dbReference type="PROSITE-ProRule" id="PRU00023"/>
    </source>
</evidence>
<dbReference type="Gene3D" id="1.25.40.20">
    <property type="entry name" value="Ankyrin repeat-containing domain"/>
    <property type="match status" value="1"/>
</dbReference>
<proteinExistence type="predicted"/>
<keyword evidence="2 3" id="KW-0040">ANK repeat</keyword>
<dbReference type="GeneID" id="28823885"/>
<feature type="region of interest" description="Disordered" evidence="4">
    <location>
        <begin position="286"/>
        <end position="356"/>
    </location>
</feature>
<evidence type="ECO:0000256" key="2">
    <source>
        <dbReference type="ARBA" id="ARBA00023043"/>
    </source>
</evidence>